<evidence type="ECO:0000313" key="2">
    <source>
        <dbReference type="EMBL" id="MFG1704777.1"/>
    </source>
</evidence>
<keyword evidence="3" id="KW-1185">Reference proteome</keyword>
<dbReference type="Pfam" id="PF04149">
    <property type="entry name" value="DUF397"/>
    <property type="match status" value="1"/>
</dbReference>
<dbReference type="EMBL" id="JBICRM010000008">
    <property type="protein sequence ID" value="MFG1704777.1"/>
    <property type="molecule type" value="Genomic_DNA"/>
</dbReference>
<sequence>MDLELKREIASVVWITASSGNGGNCLEVAFLSGNRVGIRDTERPDLEPWVVRRAVWDTFSDGVKRGVFDRST</sequence>
<dbReference type="RefSeq" id="WP_393166128.1">
    <property type="nucleotide sequence ID" value="NZ_JBICRM010000008.1"/>
</dbReference>
<accession>A0ABW7ABQ7</accession>
<gene>
    <name evidence="2" type="ORF">ACFLIM_16445</name>
</gene>
<proteinExistence type="predicted"/>
<name>A0ABW7ABQ7_9ACTN</name>
<dbReference type="InterPro" id="IPR007278">
    <property type="entry name" value="DUF397"/>
</dbReference>
<evidence type="ECO:0000259" key="1">
    <source>
        <dbReference type="Pfam" id="PF04149"/>
    </source>
</evidence>
<feature type="domain" description="DUF397" evidence="1">
    <location>
        <begin position="16"/>
        <end position="64"/>
    </location>
</feature>
<reference evidence="2 3" key="1">
    <citation type="submission" date="2024-10" db="EMBL/GenBank/DDBJ databases">
        <authorList>
            <person name="Topkara A.R."/>
            <person name="Saygin H."/>
        </authorList>
    </citation>
    <scope>NUCLEOTIDE SEQUENCE [LARGE SCALE GENOMIC DNA]</scope>
    <source>
        <strain evidence="2 3">M3C6</strain>
    </source>
</reference>
<evidence type="ECO:0000313" key="3">
    <source>
        <dbReference type="Proteomes" id="UP001603978"/>
    </source>
</evidence>
<dbReference type="Proteomes" id="UP001603978">
    <property type="component" value="Unassembled WGS sequence"/>
</dbReference>
<protein>
    <submittedName>
        <fullName evidence="2">DUF397 domain-containing protein</fullName>
    </submittedName>
</protein>
<comment type="caution">
    <text evidence="2">The sequence shown here is derived from an EMBL/GenBank/DDBJ whole genome shotgun (WGS) entry which is preliminary data.</text>
</comment>
<organism evidence="2 3">
    <name type="scientific">Nonomuraea marmarensis</name>
    <dbReference type="NCBI Taxonomy" id="3351344"/>
    <lineage>
        <taxon>Bacteria</taxon>
        <taxon>Bacillati</taxon>
        <taxon>Actinomycetota</taxon>
        <taxon>Actinomycetes</taxon>
        <taxon>Streptosporangiales</taxon>
        <taxon>Streptosporangiaceae</taxon>
        <taxon>Nonomuraea</taxon>
    </lineage>
</organism>